<dbReference type="PROSITE" id="PS00136">
    <property type="entry name" value="SUBTILASE_ASP"/>
    <property type="match status" value="1"/>
</dbReference>
<dbReference type="PROSITE" id="PS00138">
    <property type="entry name" value="SUBTILASE_SER"/>
    <property type="match status" value="1"/>
</dbReference>
<dbReference type="CDD" id="cd00306">
    <property type="entry name" value="Peptidases_S8_S53"/>
    <property type="match status" value="2"/>
</dbReference>
<accession>S8A1P1</accession>
<dbReference type="InterPro" id="IPR000209">
    <property type="entry name" value="Peptidase_S8/S53_dom"/>
</dbReference>
<feature type="active site" description="Charge relay system" evidence="5">
    <location>
        <position position="952"/>
    </location>
</feature>
<dbReference type="Gene3D" id="3.40.50.200">
    <property type="entry name" value="Peptidase S8/S53 domain"/>
    <property type="match status" value="2"/>
</dbReference>
<feature type="domain" description="Peptidase S8/S53" evidence="9">
    <location>
        <begin position="244"/>
        <end position="505"/>
    </location>
</feature>
<dbReference type="HOGENOM" id="CLU_245671_0_0_1"/>
<feature type="signal peptide" evidence="8">
    <location>
        <begin position="1"/>
        <end position="23"/>
    </location>
</feature>
<evidence type="ECO:0000313" key="10">
    <source>
        <dbReference type="EMBL" id="EPS36629.1"/>
    </source>
</evidence>
<gene>
    <name evidence="10" type="ORF">H072_9844</name>
</gene>
<dbReference type="PRINTS" id="PR00723">
    <property type="entry name" value="SUBTILISIN"/>
</dbReference>
<evidence type="ECO:0000256" key="7">
    <source>
        <dbReference type="SAM" id="MobiDB-lite"/>
    </source>
</evidence>
<dbReference type="InterPro" id="IPR015500">
    <property type="entry name" value="Peptidase_S8_subtilisin-rel"/>
</dbReference>
<feature type="region of interest" description="Disordered" evidence="7">
    <location>
        <begin position="1118"/>
        <end position="1156"/>
    </location>
</feature>
<evidence type="ECO:0000256" key="3">
    <source>
        <dbReference type="ARBA" id="ARBA00022801"/>
    </source>
</evidence>
<dbReference type="MEROPS" id="S08.107"/>
<proteinExistence type="inferred from homology"/>
<dbReference type="InterPro" id="IPR023828">
    <property type="entry name" value="Peptidase_S8_Ser-AS"/>
</dbReference>
<dbReference type="GO" id="GO:0006508">
    <property type="term" value="P:proteolysis"/>
    <property type="evidence" value="ECO:0007669"/>
    <property type="project" value="UniProtKB-KW"/>
</dbReference>
<feature type="active site" description="Charge relay system" evidence="5">
    <location>
        <position position="733"/>
    </location>
</feature>
<evidence type="ECO:0000259" key="9">
    <source>
        <dbReference type="Pfam" id="PF00082"/>
    </source>
</evidence>
<dbReference type="Proteomes" id="UP000015100">
    <property type="component" value="Unassembled WGS sequence"/>
</dbReference>
<feature type="compositionally biased region" description="Pro residues" evidence="7">
    <location>
        <begin position="1142"/>
        <end position="1153"/>
    </location>
</feature>
<evidence type="ECO:0000256" key="6">
    <source>
        <dbReference type="RuleBase" id="RU003355"/>
    </source>
</evidence>
<keyword evidence="8" id="KW-0732">Signal</keyword>
<dbReference type="InterPro" id="IPR023827">
    <property type="entry name" value="Peptidase_S8_Asp-AS"/>
</dbReference>
<evidence type="ECO:0000256" key="8">
    <source>
        <dbReference type="SAM" id="SignalP"/>
    </source>
</evidence>
<comment type="caution">
    <text evidence="10">The sequence shown here is derived from an EMBL/GenBank/DDBJ whole genome shotgun (WGS) entry which is preliminary data.</text>
</comment>
<dbReference type="PANTHER" id="PTHR43806">
    <property type="entry name" value="PEPTIDASE S8"/>
    <property type="match status" value="1"/>
</dbReference>
<dbReference type="InterPro" id="IPR050131">
    <property type="entry name" value="Peptidase_S8_subtilisin-like"/>
</dbReference>
<feature type="chain" id="PRO_5004548210" description="Peptidase S8/S53 domain-containing protein" evidence="8">
    <location>
        <begin position="24"/>
        <end position="1566"/>
    </location>
</feature>
<dbReference type="STRING" id="1284197.S8A1P1"/>
<evidence type="ECO:0000256" key="5">
    <source>
        <dbReference type="PROSITE-ProRule" id="PRU01240"/>
    </source>
</evidence>
<sequence>MNKLILNSLLILTTLSLIERILGLKAKPGPGPVDQSQHIGGNIRLWWFVLERDHWEDQELKGKLLQALRDTKCGLNSVFDDGTFAPTSIVGTPFMTIKTSIPGCNELQLSPVYLKFQYGLAGWGEVPYSIQVKRIQEHINPKKPSLFKPPNFKPQRKDNIASDNKEDPRRQNRTRTRRAYRSSESSGRLESNLVKRAGGATDPRAIRAVWELFREMRVISVPNGMKLTDLGHVYYTGGLESGYGATIYLVDTGVNLDHMDFELAQAPKSYLFAGPDPASDQVDWAAGGYHGTKVLSRIIGQRVGLAVDADYIVVQFVNEWGYYTTAHLFHAMLLAYDDIRRQKVRNAIIVCAWLYDHTQPNNPDSLFQNVYDPPNSKRRTNALVNWLSEQMTKMIWDLKYHIKEAPILVTVPGNEKIINNPTEYLPPARDMNTYREVVIIAGGTTMKDQRMFDDSRRFSIKAWAPGENVHAAGYNDKGEQIIDTVSGSSFAAAHVAAMLAKYVAEDDAGDVREAPPSFGILPEIGDDPNLDGPIVWLIRIKLTEWHRKDIIDILWKEVQTTASQYRGYQRHLYRSQSKYLGTAYILFPGTKRYARNIRSRYSSVVDRVNDFLAQFSPRDVSSDVRHGAITKGVDITFEDDRTLIDFGTPKHKRREIVDRNTESDDVHMNITETGSNLFHVKRKLTWGPFAPGSHDQARVASTPEIEWLLNKFSWREWASDDSWGVGTTIYVLDSGWNIGHREFDHLKEFQKKNWIWAGPYRETHQFNDEIGHGTGIWTQIVGASTGLARRATLKMVQNIHADFGEILTDSHVDAYLRMYDDIVDTSNTRPVIINDSHSLLGKWRTAWTDDLLVGWVRSMRKIVIEFKKLGNVVLVAPAGNLQPTVPVNAYPGLFASEPETADMVVTVGGVNSVTFENEYQTAPWLKIWAPATNIEVPAGTTYFRTSRESGTSLASPQVAGMLAYYCGMGMTISQAKEILYDYAYPRFDSTFGHSAVHGPEPKVLYNGAFGVGCGENVLETPKDWNSFFMKWRNRNRITPRQQSRSSTLVCTLSSSTSVNSTSTTVSSTQTSVSSSIISTSASTGLITTTDLRSTSLEGISSSQQMITTMTVEATTVSGGFSISNTPEEGDETVPGGGGATPNPTPDPPPQEPPPEVEEPIEVEIPYVPPGIVPVVPWIPVGFIIAGQAAGIIAIALFLNNGTTATVTATLPTVSPGQTVKLSDLVPESIRTLAAEPTPAAPTVMPFWSVRLPLSPIAKTTTLPVSTTALSTTRSISSVLATAIPGPGDPNMCHDLQVYGRDQYNRAKPVYRYVNKDLVVEGIKQLCLKYAGIQNKTMYFGWHLGWYHGTPQHFELNIIWQYRYPTDQECVGGFTKLLDGCQDTRWNVTAGGRREENGLIFDIAPLYPARQPPREKYATCYIRRGNFDFHNWVEGYEHVIWGYGFLDRHDVDREPNGNIIFWEEMNACSLLYLEWKFVNGPKGAETPWEWRVQIWTKPYVDNCVRNIVRKWSGIQDFSCGDVDYERDMGVAYPAGGERSRRGPTFNQTYQLKKPRRTANRYSDRVRI</sequence>
<keyword evidence="2 5" id="KW-0645">Protease</keyword>
<dbReference type="PROSITE" id="PS51892">
    <property type="entry name" value="SUBTILASE"/>
    <property type="match status" value="1"/>
</dbReference>
<reference evidence="10 11" key="1">
    <citation type="journal article" date="2013" name="PLoS Genet.">
        <title>Genomic mechanisms accounting for the adaptation to parasitism in nematode-trapping fungi.</title>
        <authorList>
            <person name="Meerupati T."/>
            <person name="Andersson K.M."/>
            <person name="Friman E."/>
            <person name="Kumar D."/>
            <person name="Tunlid A."/>
            <person name="Ahren D."/>
        </authorList>
    </citation>
    <scope>NUCLEOTIDE SEQUENCE [LARGE SCALE GENOMIC DNA]</scope>
    <source>
        <strain evidence="10 11">CBS 200.50</strain>
    </source>
</reference>
<dbReference type="OrthoDB" id="5392079at2759"/>
<evidence type="ECO:0000256" key="2">
    <source>
        <dbReference type="ARBA" id="ARBA00022670"/>
    </source>
</evidence>
<evidence type="ECO:0000256" key="1">
    <source>
        <dbReference type="ARBA" id="ARBA00011073"/>
    </source>
</evidence>
<dbReference type="InterPro" id="IPR036852">
    <property type="entry name" value="Peptidase_S8/S53_dom_sf"/>
</dbReference>
<dbReference type="Pfam" id="PF00082">
    <property type="entry name" value="Peptidase_S8"/>
    <property type="match status" value="2"/>
</dbReference>
<reference evidence="11" key="2">
    <citation type="submission" date="2013-04" db="EMBL/GenBank/DDBJ databases">
        <title>Genomic mechanisms accounting for the adaptation to parasitism in nematode-trapping fungi.</title>
        <authorList>
            <person name="Ahren D.G."/>
        </authorList>
    </citation>
    <scope>NUCLEOTIDE SEQUENCE [LARGE SCALE GENOMIC DNA]</scope>
    <source>
        <strain evidence="11">CBS 200.50</strain>
    </source>
</reference>
<dbReference type="PANTHER" id="PTHR43806:SF11">
    <property type="entry name" value="CEREVISIN-RELATED"/>
    <property type="match status" value="1"/>
</dbReference>
<feature type="compositionally biased region" description="Basic residues" evidence="7">
    <location>
        <begin position="171"/>
        <end position="180"/>
    </location>
</feature>
<keyword evidence="4 5" id="KW-0720">Serine protease</keyword>
<feature type="active site" description="Charge relay system" evidence="5">
    <location>
        <position position="772"/>
    </location>
</feature>
<protein>
    <recommendedName>
        <fullName evidence="9">Peptidase S8/S53 domain-containing protein</fullName>
    </recommendedName>
</protein>
<dbReference type="GO" id="GO:0004252">
    <property type="term" value="F:serine-type endopeptidase activity"/>
    <property type="evidence" value="ECO:0007669"/>
    <property type="project" value="UniProtKB-UniRule"/>
</dbReference>
<dbReference type="EMBL" id="AQGS01000867">
    <property type="protein sequence ID" value="EPS36629.1"/>
    <property type="molecule type" value="Genomic_DNA"/>
</dbReference>
<feature type="region of interest" description="Disordered" evidence="7">
    <location>
        <begin position="141"/>
        <end position="196"/>
    </location>
</feature>
<organism evidence="10 11">
    <name type="scientific">Dactylellina haptotyla (strain CBS 200.50)</name>
    <name type="common">Nematode-trapping fungus</name>
    <name type="synonym">Monacrosporium haptotylum</name>
    <dbReference type="NCBI Taxonomy" id="1284197"/>
    <lineage>
        <taxon>Eukaryota</taxon>
        <taxon>Fungi</taxon>
        <taxon>Dikarya</taxon>
        <taxon>Ascomycota</taxon>
        <taxon>Pezizomycotina</taxon>
        <taxon>Orbiliomycetes</taxon>
        <taxon>Orbiliales</taxon>
        <taxon>Orbiliaceae</taxon>
        <taxon>Dactylellina</taxon>
    </lineage>
</organism>
<keyword evidence="3 5" id="KW-0378">Hydrolase</keyword>
<evidence type="ECO:0000256" key="4">
    <source>
        <dbReference type="ARBA" id="ARBA00022825"/>
    </source>
</evidence>
<dbReference type="eggNOG" id="ENOG502T03M">
    <property type="taxonomic scope" value="Eukaryota"/>
</dbReference>
<keyword evidence="11" id="KW-1185">Reference proteome</keyword>
<feature type="compositionally biased region" description="Basic and acidic residues" evidence="7">
    <location>
        <begin position="155"/>
        <end position="170"/>
    </location>
</feature>
<feature type="domain" description="Peptidase S8/S53" evidence="9">
    <location>
        <begin position="725"/>
        <end position="983"/>
    </location>
</feature>
<evidence type="ECO:0000313" key="11">
    <source>
        <dbReference type="Proteomes" id="UP000015100"/>
    </source>
</evidence>
<name>S8A1P1_DACHA</name>
<comment type="similarity">
    <text evidence="1 5 6">Belongs to the peptidase S8 family.</text>
</comment>
<dbReference type="SUPFAM" id="SSF52743">
    <property type="entry name" value="Subtilisin-like"/>
    <property type="match status" value="2"/>
</dbReference>